<dbReference type="PANTHER" id="PTHR32432">
    <property type="entry name" value="CELL DIVISION PROTEIN FTSA-RELATED"/>
    <property type="match status" value="1"/>
</dbReference>
<organism evidence="1 2">
    <name type="scientific">candidate division WWE3 bacterium RIFCSPLOWO2_01_FULL_42_11</name>
    <dbReference type="NCBI Taxonomy" id="1802627"/>
    <lineage>
        <taxon>Bacteria</taxon>
        <taxon>Katanobacteria</taxon>
    </lineage>
</organism>
<dbReference type="STRING" id="1802627.A3A70_01730"/>
<dbReference type="Gene3D" id="3.30.420.40">
    <property type="match status" value="2"/>
</dbReference>
<accession>A0A1F4VRK1</accession>
<reference evidence="1 2" key="1">
    <citation type="journal article" date="2016" name="Nat. Commun.">
        <title>Thousands of microbial genomes shed light on interconnected biogeochemical processes in an aquifer system.</title>
        <authorList>
            <person name="Anantharaman K."/>
            <person name="Brown C.T."/>
            <person name="Hug L.A."/>
            <person name="Sharon I."/>
            <person name="Castelle C.J."/>
            <person name="Probst A.J."/>
            <person name="Thomas B.C."/>
            <person name="Singh A."/>
            <person name="Wilkins M.J."/>
            <person name="Karaoz U."/>
            <person name="Brodie E.L."/>
            <person name="Williams K.H."/>
            <person name="Hubbard S.S."/>
            <person name="Banfield J.F."/>
        </authorList>
    </citation>
    <scope>NUCLEOTIDE SEQUENCE [LARGE SCALE GENOMIC DNA]</scope>
</reference>
<dbReference type="SUPFAM" id="SSF53067">
    <property type="entry name" value="Actin-like ATPase domain"/>
    <property type="match status" value="2"/>
</dbReference>
<dbReference type="Proteomes" id="UP000178964">
    <property type="component" value="Unassembled WGS sequence"/>
</dbReference>
<sequence>MHKIVGLDIGSYAIKAVELNLTKAGFELSQFHVIPSPISALESDISELTALSESLSQLFTTNKLATTVVTTIPDKILFSYVLELPRMTEKELSKSLEFELAQYIPMPLSEVSVAHQILDISDSTKPDTMEVSVVAVPKTVVSKYIKLIENSSLAVTAVENQITSALRCLTDPQIQLPTTMFLCLGASGTDFSIVHQSSVRFTRSITIGGHVMTRAVAEKIGFEEALAEEYKRTYGLLPLPQEGKVRVALVPPTEALITEVRRAQTFYNTRYAPDSIKRIMLFGGGASMPGLVEYLATSLEMEVEVGHLSGSLTFSKEMLDREAQFKSLMPILSVSLGLAMRPM</sequence>
<dbReference type="PIRSF" id="PIRSF019169">
    <property type="entry name" value="PilM"/>
    <property type="match status" value="1"/>
</dbReference>
<comment type="caution">
    <text evidence="1">The sequence shown here is derived from an EMBL/GenBank/DDBJ whole genome shotgun (WGS) entry which is preliminary data.</text>
</comment>
<dbReference type="Pfam" id="PF11104">
    <property type="entry name" value="PilM_2"/>
    <property type="match status" value="1"/>
</dbReference>
<evidence type="ECO:0000313" key="1">
    <source>
        <dbReference type="EMBL" id="OGC59660.1"/>
    </source>
</evidence>
<dbReference type="PANTHER" id="PTHR32432:SF3">
    <property type="entry name" value="ETHANOLAMINE UTILIZATION PROTEIN EUTJ"/>
    <property type="match status" value="1"/>
</dbReference>
<dbReference type="InterPro" id="IPR005883">
    <property type="entry name" value="PilM"/>
</dbReference>
<dbReference type="NCBIfam" id="TIGR01175">
    <property type="entry name" value="pilM"/>
    <property type="match status" value="1"/>
</dbReference>
<proteinExistence type="predicted"/>
<dbReference type="AlphaFoldDB" id="A0A1F4VRK1"/>
<dbReference type="Gene3D" id="3.30.1490.300">
    <property type="match status" value="1"/>
</dbReference>
<dbReference type="CDD" id="cd24049">
    <property type="entry name" value="ASKHA_NBD_PilM"/>
    <property type="match status" value="1"/>
</dbReference>
<gene>
    <name evidence="1" type="ORF">A3A70_01730</name>
</gene>
<name>A0A1F4VRK1_UNCKA</name>
<dbReference type="InterPro" id="IPR050696">
    <property type="entry name" value="FtsA/MreB"/>
</dbReference>
<protein>
    <recommendedName>
        <fullName evidence="3">SHS2 domain-containing protein</fullName>
    </recommendedName>
</protein>
<evidence type="ECO:0008006" key="3">
    <source>
        <dbReference type="Google" id="ProtNLM"/>
    </source>
</evidence>
<dbReference type="EMBL" id="MEVK01000011">
    <property type="protein sequence ID" value="OGC59660.1"/>
    <property type="molecule type" value="Genomic_DNA"/>
</dbReference>
<evidence type="ECO:0000313" key="2">
    <source>
        <dbReference type="Proteomes" id="UP000178964"/>
    </source>
</evidence>
<dbReference type="InterPro" id="IPR043129">
    <property type="entry name" value="ATPase_NBD"/>
</dbReference>